<feature type="region of interest" description="Disordered" evidence="4">
    <location>
        <begin position="1"/>
        <end position="29"/>
    </location>
</feature>
<evidence type="ECO:0000256" key="2">
    <source>
        <dbReference type="ARBA" id="ARBA00023002"/>
    </source>
</evidence>
<feature type="compositionally biased region" description="Polar residues" evidence="4">
    <location>
        <begin position="1"/>
        <end position="11"/>
    </location>
</feature>
<keyword evidence="3" id="KW-0520">NAD</keyword>
<comment type="similarity">
    <text evidence="1">Belongs to the IMPDH/GMPR family.</text>
</comment>
<organism evidence="6 7">
    <name type="scientific">Tepidiforma flava</name>
    <dbReference type="NCBI Taxonomy" id="3004094"/>
    <lineage>
        <taxon>Bacteria</taxon>
        <taxon>Bacillati</taxon>
        <taxon>Chloroflexota</taxon>
        <taxon>Tepidiformia</taxon>
        <taxon>Tepidiformales</taxon>
        <taxon>Tepidiformaceae</taxon>
        <taxon>Tepidiforma</taxon>
    </lineage>
</organism>
<dbReference type="InterPro" id="IPR005990">
    <property type="entry name" value="IMP_DH"/>
</dbReference>
<gene>
    <name evidence="6" type="ORF">O0235_14620</name>
</gene>
<protein>
    <submittedName>
        <fullName evidence="6">GuaB3 family IMP dehydrogenase-related protein</fullName>
    </submittedName>
</protein>
<dbReference type="PANTHER" id="PTHR11911">
    <property type="entry name" value="INOSINE-5-MONOPHOSPHATE DEHYDROGENASE RELATED"/>
    <property type="match status" value="1"/>
</dbReference>
<sequence length="407" mass="43135">MSTAVNLSSAASDEPERGPAPYPQGDQPAPTFKQLRRAYGFDEVAIVPGTVTINPELTQLGLDIGPHHFAIPFIASAMDAVVDPSFAIAMHRAGGLAVLNLEGVWTKYHDPGAILQEVASVSRDEATALLQHAYQQPIREDLIHRRIQEIKAGGAVAAVSVTPMNTKRWAPLIQEAGADILVVQSTVTTARHESTSIEGLRFEKLLKEIHIPVVVGNTVGFEATLELMRTGVAAVLVGVGPGAACTSREVLGIGVPQVTATIDCAAAREYYFRESGRYVPIITDGGIRTGGDVCKCFAAGADAVMMGSPFAATTEAPGRGYHWGMATPHAHLPRGTRVAVGVNTTLQKLLYGPTSRTDGTENLVGALRTAMGMCGARTIREFQQAEMVIAPAIKTEGKIYQFAQAGT</sequence>
<dbReference type="InterPro" id="IPR001093">
    <property type="entry name" value="IMP_DH_GMPRt"/>
</dbReference>
<dbReference type="InterPro" id="IPR005992">
    <property type="entry name" value="IMP_DH-rel2"/>
</dbReference>
<dbReference type="SMART" id="SM01240">
    <property type="entry name" value="IMPDH"/>
    <property type="match status" value="1"/>
</dbReference>
<reference evidence="6 7" key="1">
    <citation type="journal article" date="2023" name="ISME J.">
        <title>Thermophilic Dehalococcoidia with unusual traits shed light on an unexpected past.</title>
        <authorList>
            <person name="Palmer M."/>
            <person name="Covington J.K."/>
            <person name="Zhou E.M."/>
            <person name="Thomas S.C."/>
            <person name="Habib N."/>
            <person name="Seymour C.O."/>
            <person name="Lai D."/>
            <person name="Johnston J."/>
            <person name="Hashimi A."/>
            <person name="Jiao J.Y."/>
            <person name="Muok A.R."/>
            <person name="Liu L."/>
            <person name="Xian W.D."/>
            <person name="Zhi X.Y."/>
            <person name="Li M.M."/>
            <person name="Silva L.P."/>
            <person name="Bowen B.P."/>
            <person name="Louie K."/>
            <person name="Briegel A."/>
            <person name="Pett-Ridge J."/>
            <person name="Weber P.K."/>
            <person name="Tocheva E.I."/>
            <person name="Woyke T."/>
            <person name="Northen T.R."/>
            <person name="Mayali X."/>
            <person name="Li W.J."/>
            <person name="Hedlund B.P."/>
        </authorList>
    </citation>
    <scope>NUCLEOTIDE SEQUENCE [LARGE SCALE GENOMIC DNA]</scope>
    <source>
        <strain evidence="6 7">YIM 72310</strain>
    </source>
</reference>
<dbReference type="InterPro" id="IPR013785">
    <property type="entry name" value="Aldolase_TIM"/>
</dbReference>
<name>A0ABY7M7D0_9CHLR</name>
<dbReference type="Pfam" id="PF00478">
    <property type="entry name" value="IMPDH"/>
    <property type="match status" value="1"/>
</dbReference>
<dbReference type="Gene3D" id="3.20.20.70">
    <property type="entry name" value="Aldolase class I"/>
    <property type="match status" value="1"/>
</dbReference>
<dbReference type="RefSeq" id="WP_270056505.1">
    <property type="nucleotide sequence ID" value="NZ_CP115149.1"/>
</dbReference>
<evidence type="ECO:0000313" key="6">
    <source>
        <dbReference type="EMBL" id="WBL35980.1"/>
    </source>
</evidence>
<proteinExistence type="inferred from homology"/>
<dbReference type="PANTHER" id="PTHR11911:SF85">
    <property type="entry name" value="INOSINE-5'-MONOPHOSPHATE DEHYDROGENASE"/>
    <property type="match status" value="1"/>
</dbReference>
<evidence type="ECO:0000256" key="3">
    <source>
        <dbReference type="ARBA" id="ARBA00023027"/>
    </source>
</evidence>
<evidence type="ECO:0000256" key="4">
    <source>
        <dbReference type="SAM" id="MobiDB-lite"/>
    </source>
</evidence>
<dbReference type="SUPFAM" id="SSF51412">
    <property type="entry name" value="Inosine monophosphate dehydrogenase (IMPDH)"/>
    <property type="match status" value="1"/>
</dbReference>
<dbReference type="NCBIfam" id="TIGR01304">
    <property type="entry name" value="IMP_DH_rel_2"/>
    <property type="match status" value="1"/>
</dbReference>
<keyword evidence="2" id="KW-0560">Oxidoreductase</keyword>
<dbReference type="EMBL" id="CP115149">
    <property type="protein sequence ID" value="WBL35980.1"/>
    <property type="molecule type" value="Genomic_DNA"/>
</dbReference>
<evidence type="ECO:0000259" key="5">
    <source>
        <dbReference type="Pfam" id="PF00478"/>
    </source>
</evidence>
<evidence type="ECO:0000256" key="1">
    <source>
        <dbReference type="ARBA" id="ARBA00005502"/>
    </source>
</evidence>
<feature type="domain" description="IMP dehydrogenase/GMP reductase" evidence="5">
    <location>
        <begin position="38"/>
        <end position="387"/>
    </location>
</feature>
<accession>A0ABY7M7D0</accession>
<dbReference type="Proteomes" id="UP001212803">
    <property type="component" value="Chromosome"/>
</dbReference>
<keyword evidence="7" id="KW-1185">Reference proteome</keyword>
<dbReference type="CDD" id="cd00381">
    <property type="entry name" value="IMPDH"/>
    <property type="match status" value="1"/>
</dbReference>
<evidence type="ECO:0000313" key="7">
    <source>
        <dbReference type="Proteomes" id="UP001212803"/>
    </source>
</evidence>